<comment type="caution">
    <text evidence="4">The sequence shown here is derived from an EMBL/GenBank/DDBJ whole genome shotgun (WGS) entry which is preliminary data.</text>
</comment>
<dbReference type="CDD" id="cd00010">
    <property type="entry name" value="AAI_LTSS"/>
    <property type="match status" value="1"/>
</dbReference>
<keyword evidence="2" id="KW-0732">Signal</keyword>
<proteinExistence type="predicted"/>
<dbReference type="Pfam" id="PF14368">
    <property type="entry name" value="LTP_2"/>
    <property type="match status" value="1"/>
</dbReference>
<evidence type="ECO:0000256" key="2">
    <source>
        <dbReference type="SAM" id="SignalP"/>
    </source>
</evidence>
<organism evidence="4 5">
    <name type="scientific">Ceratodon purpureus</name>
    <name type="common">Fire moss</name>
    <name type="synonym">Dicranum purpureum</name>
    <dbReference type="NCBI Taxonomy" id="3225"/>
    <lineage>
        <taxon>Eukaryota</taxon>
        <taxon>Viridiplantae</taxon>
        <taxon>Streptophyta</taxon>
        <taxon>Embryophyta</taxon>
        <taxon>Bryophyta</taxon>
        <taxon>Bryophytina</taxon>
        <taxon>Bryopsida</taxon>
        <taxon>Dicranidae</taxon>
        <taxon>Pseudoditrichales</taxon>
        <taxon>Ditrichaceae</taxon>
        <taxon>Ceratodon</taxon>
    </lineage>
</organism>
<name>A0A8T0GI19_CERPU</name>
<feature type="chain" id="PRO_5035767617" description="Bifunctional inhibitor/plant lipid transfer protein/seed storage helical domain-containing protein" evidence="2">
    <location>
        <begin position="23"/>
        <end position="217"/>
    </location>
</feature>
<evidence type="ECO:0000313" key="5">
    <source>
        <dbReference type="Proteomes" id="UP000822688"/>
    </source>
</evidence>
<sequence>MASMRVFSLLLVVLVSVEQLAAQAPVVAPSAAPPTSDSVIPGGTPGFYIVPVNCTLHNSSMISPTFCTYYDKQNMASLTGNCQPYLTNLDPMPTAGCCEGMNEVAYYRTACICDATFYPPVMVNLTRSLKLPSLCGITTDLCTQCPSFLVARTADYPVGGVEKRSTAAKVAAIVLGVILSVALVAAAIAITITELKKRKEEKNAEGVYEATPPGGAF</sequence>
<feature type="domain" description="Bifunctional inhibitor/plant lipid transfer protein/seed storage helical" evidence="3">
    <location>
        <begin position="76"/>
        <end position="145"/>
    </location>
</feature>
<gene>
    <name evidence="4" type="ORF">KC19_10G081100</name>
</gene>
<feature type="transmembrane region" description="Helical" evidence="1">
    <location>
        <begin position="170"/>
        <end position="192"/>
    </location>
</feature>
<dbReference type="Proteomes" id="UP000822688">
    <property type="component" value="Chromosome 10"/>
</dbReference>
<evidence type="ECO:0000313" key="4">
    <source>
        <dbReference type="EMBL" id="KAG0559126.1"/>
    </source>
</evidence>
<protein>
    <recommendedName>
        <fullName evidence="3">Bifunctional inhibitor/plant lipid transfer protein/seed storage helical domain-containing protein</fullName>
    </recommendedName>
</protein>
<dbReference type="AlphaFoldDB" id="A0A8T0GI19"/>
<keyword evidence="1" id="KW-1133">Transmembrane helix</keyword>
<evidence type="ECO:0000256" key="1">
    <source>
        <dbReference type="SAM" id="Phobius"/>
    </source>
</evidence>
<dbReference type="InterPro" id="IPR036312">
    <property type="entry name" value="Bifun_inhib/LTP/seed_sf"/>
</dbReference>
<feature type="signal peptide" evidence="2">
    <location>
        <begin position="1"/>
        <end position="22"/>
    </location>
</feature>
<dbReference type="EMBL" id="CM026431">
    <property type="protein sequence ID" value="KAG0559126.1"/>
    <property type="molecule type" value="Genomic_DNA"/>
</dbReference>
<dbReference type="SUPFAM" id="SSF47699">
    <property type="entry name" value="Bifunctional inhibitor/lipid-transfer protein/seed storage 2S albumin"/>
    <property type="match status" value="1"/>
</dbReference>
<reference evidence="4" key="1">
    <citation type="submission" date="2020-06" db="EMBL/GenBank/DDBJ databases">
        <title>WGS assembly of Ceratodon purpureus strain R40.</title>
        <authorList>
            <person name="Carey S.B."/>
            <person name="Jenkins J."/>
            <person name="Shu S."/>
            <person name="Lovell J.T."/>
            <person name="Sreedasyam A."/>
            <person name="Maumus F."/>
            <person name="Tiley G.P."/>
            <person name="Fernandez-Pozo N."/>
            <person name="Barry K."/>
            <person name="Chen C."/>
            <person name="Wang M."/>
            <person name="Lipzen A."/>
            <person name="Daum C."/>
            <person name="Saski C.A."/>
            <person name="Payton A.C."/>
            <person name="Mcbreen J.C."/>
            <person name="Conrad R.E."/>
            <person name="Kollar L.M."/>
            <person name="Olsson S."/>
            <person name="Huttunen S."/>
            <person name="Landis J.B."/>
            <person name="Wickett N.J."/>
            <person name="Johnson M.G."/>
            <person name="Rensing S.A."/>
            <person name="Grimwood J."/>
            <person name="Schmutz J."/>
            <person name="Mcdaniel S.F."/>
        </authorList>
    </citation>
    <scope>NUCLEOTIDE SEQUENCE</scope>
    <source>
        <strain evidence="4">R40</strain>
    </source>
</reference>
<dbReference type="Gene3D" id="1.10.110.10">
    <property type="entry name" value="Plant lipid-transfer and hydrophobic proteins"/>
    <property type="match status" value="1"/>
</dbReference>
<keyword evidence="5" id="KW-1185">Reference proteome</keyword>
<accession>A0A8T0GI19</accession>
<evidence type="ECO:0000259" key="3">
    <source>
        <dbReference type="Pfam" id="PF14368"/>
    </source>
</evidence>
<dbReference type="InterPro" id="IPR016140">
    <property type="entry name" value="Bifunc_inhib/LTP/seed_store"/>
</dbReference>
<keyword evidence="1" id="KW-0472">Membrane</keyword>
<keyword evidence="1" id="KW-0812">Transmembrane</keyword>